<keyword evidence="3" id="KW-1185">Reference proteome</keyword>
<name>A0A9X1VAD5_9BACL</name>
<dbReference type="RefSeq" id="WP_241714220.1">
    <property type="nucleotide sequence ID" value="NZ_JALBUF010000005.1"/>
</dbReference>
<evidence type="ECO:0000313" key="3">
    <source>
        <dbReference type="Proteomes" id="UP001139263"/>
    </source>
</evidence>
<organism evidence="2 3">
    <name type="scientific">Sulfoacidibacillus ferrooxidans</name>
    <dbReference type="NCBI Taxonomy" id="2005001"/>
    <lineage>
        <taxon>Bacteria</taxon>
        <taxon>Bacillati</taxon>
        <taxon>Bacillota</taxon>
        <taxon>Bacilli</taxon>
        <taxon>Bacillales</taxon>
        <taxon>Alicyclobacillaceae</taxon>
        <taxon>Sulfoacidibacillus</taxon>
    </lineage>
</organism>
<accession>A0A9X1VAD5</accession>
<reference evidence="2" key="1">
    <citation type="submission" date="2022-03" db="EMBL/GenBank/DDBJ databases">
        <title>Draft Genome Sequence of Firmicute Strain S0AB, a Heterotrophic Iron/Sulfur-Oxidizing Extreme Acidophile.</title>
        <authorList>
            <person name="Vergara E."/>
            <person name="Pakostova E."/>
            <person name="Johnson D.B."/>
            <person name="Holmes D.S."/>
        </authorList>
    </citation>
    <scope>NUCLEOTIDE SEQUENCE</scope>
    <source>
        <strain evidence="2">S0AB</strain>
    </source>
</reference>
<comment type="caution">
    <text evidence="2">The sequence shown here is derived from an EMBL/GenBank/DDBJ whole genome shotgun (WGS) entry which is preliminary data.</text>
</comment>
<dbReference type="Pfam" id="PF14395">
    <property type="entry name" value="COOH-NH2_lig"/>
    <property type="match status" value="1"/>
</dbReference>
<evidence type="ECO:0008006" key="4">
    <source>
        <dbReference type="Google" id="ProtNLM"/>
    </source>
</evidence>
<dbReference type="AlphaFoldDB" id="A0A9X1VAD5"/>
<feature type="region of interest" description="Disordered" evidence="1">
    <location>
        <begin position="478"/>
        <end position="498"/>
    </location>
</feature>
<evidence type="ECO:0000256" key="1">
    <source>
        <dbReference type="SAM" id="MobiDB-lite"/>
    </source>
</evidence>
<evidence type="ECO:0000313" key="2">
    <source>
        <dbReference type="EMBL" id="MCI0183665.1"/>
    </source>
</evidence>
<dbReference type="EMBL" id="JALBUF010000005">
    <property type="protein sequence ID" value="MCI0183665.1"/>
    <property type="molecule type" value="Genomic_DNA"/>
</dbReference>
<sequence length="498" mass="56728">MTYYLLHSGQMSAERLAVQVPRLVPIEEIRRVGADDTVIRFGNTEDQDRGKWTINRREALFIADSRRTLLKTLRRAGVNCPRFTNRDEETETKNQLIKTYRVPVFNLRALACFRTEGKSVWLSKRIHQIQDHYTEVVFDSDDEARRVSLLAVRAMHAVGLEFGLVSIGIGPKGRPIVLDVSPSPVCKGRLLQLYAQAINEFMTQEERNNRAEVDRVLLGTDLEFMLKSRHGKLIPASRYFPLKGKVGCDDRTLNGDRSRRPLGEIRPLPSPTPEGLCQNIERVLKDAISLSATPYPVWVAGSAPFERFPIGGHIHFSGIPFTARFVNCLDAYVGMPLMLIEDPVSALRRRPKYGFLGDIRHKSYGGFEYRTPASFLVDPNIALGALALAYVVAHHHAELPYIDLHDAMRMKAFYRNDRDYLLPIAEEVYANVKRTASYVRYREPIDLIFTMIRNDEVWDESIDVRKAWQIAMPESTVRKQTQRKKKQASSSVRGGVTT</sequence>
<gene>
    <name evidence="2" type="ORF">MM817_01948</name>
</gene>
<dbReference type="InterPro" id="IPR025681">
    <property type="entry name" value="COOH-NH2_lig"/>
</dbReference>
<dbReference type="Proteomes" id="UP001139263">
    <property type="component" value="Unassembled WGS sequence"/>
</dbReference>
<proteinExistence type="predicted"/>
<protein>
    <recommendedName>
        <fullName evidence="4">Phage phiEco32-like COOH.NH2 ligase-type 2</fullName>
    </recommendedName>
</protein>